<proteinExistence type="predicted"/>
<name>A0ACD5GU36_9CYAN</name>
<keyword evidence="2" id="KW-1185">Reference proteome</keyword>
<organism evidence="1 2">
    <name type="scientific">Desertifilum tharense IPPAS B-1220</name>
    <dbReference type="NCBI Taxonomy" id="1781255"/>
    <lineage>
        <taxon>Bacteria</taxon>
        <taxon>Bacillati</taxon>
        <taxon>Cyanobacteriota</taxon>
        <taxon>Cyanophyceae</taxon>
        <taxon>Desertifilales</taxon>
        <taxon>Desertifilaceae</taxon>
        <taxon>Desertifilum</taxon>
    </lineage>
</organism>
<protein>
    <submittedName>
        <fullName evidence="1">Protein kinase domain-containing protein</fullName>
    </submittedName>
</protein>
<evidence type="ECO:0000313" key="2">
    <source>
        <dbReference type="Proteomes" id="UP000095472"/>
    </source>
</evidence>
<evidence type="ECO:0000313" key="1">
    <source>
        <dbReference type="EMBL" id="XPM64125.1"/>
    </source>
</evidence>
<accession>A0ACD5GU36</accession>
<keyword evidence="1" id="KW-0418">Kinase</keyword>
<keyword evidence="1" id="KW-0808">Transferase</keyword>
<gene>
    <name evidence="1" type="ORF">BH720_034775</name>
</gene>
<reference evidence="1 2" key="1">
    <citation type="journal article" date="2016" name="Genome Announc.">
        <title>Draft Genome Sequence of the Thermotolerant Cyanobacterium Desertifilum sp. IPPAS B-1220.</title>
        <authorList>
            <person name="Mironov K.S."/>
            <person name="Sinetova M.A."/>
            <person name="Bolatkhan K."/>
            <person name="Zayadan B.K."/>
            <person name="Ustinova V.V."/>
            <person name="Kupriyanova E.V."/>
            <person name="Skrypnik A.N."/>
            <person name="Gogoleva N.E."/>
            <person name="Gogolev Y.V."/>
            <person name="Los D.A."/>
        </authorList>
    </citation>
    <scope>NUCLEOTIDE SEQUENCE [LARGE SCALE GENOMIC DNA]</scope>
    <source>
        <strain evidence="1 2">IPPAS B-1220</strain>
    </source>
</reference>
<sequence>MKISKYRILGLVGQSQFGQVFCGCHRKTGQIFALKNLDRHRFPTHKFLRELRFLLLLQHPNIVTCHSLEHTRTGRYLVMDYCEGGTLRQLMEMQYRALG</sequence>
<dbReference type="EMBL" id="CP182909">
    <property type="protein sequence ID" value="XPM64125.1"/>
    <property type="molecule type" value="Genomic_DNA"/>
</dbReference>
<dbReference type="Proteomes" id="UP000095472">
    <property type="component" value="Chromosome"/>
</dbReference>